<dbReference type="AlphaFoldDB" id="A0A0V0RG88"/>
<organism evidence="1 2">
    <name type="scientific">Trichinella nelsoni</name>
    <dbReference type="NCBI Taxonomy" id="6336"/>
    <lineage>
        <taxon>Eukaryota</taxon>
        <taxon>Metazoa</taxon>
        <taxon>Ecdysozoa</taxon>
        <taxon>Nematoda</taxon>
        <taxon>Enoplea</taxon>
        <taxon>Dorylaimia</taxon>
        <taxon>Trichinellida</taxon>
        <taxon>Trichinellidae</taxon>
        <taxon>Trichinella</taxon>
    </lineage>
</organism>
<sequence length="69" mass="7668">MPDESLLETFPQKAAGRLHSPSSRLLTDSFLRKSGIGDVDLSPLPKPVCYPLSRYTVWRSKLPSGVLVR</sequence>
<proteinExistence type="predicted"/>
<protein>
    <submittedName>
        <fullName evidence="1">Uncharacterized protein</fullName>
    </submittedName>
</protein>
<dbReference type="EMBL" id="JYDL01000203">
    <property type="protein sequence ID" value="KRX13408.1"/>
    <property type="molecule type" value="Genomic_DNA"/>
</dbReference>
<keyword evidence="2" id="KW-1185">Reference proteome</keyword>
<name>A0A0V0RG88_9BILA</name>
<gene>
    <name evidence="1" type="ORF">T07_1514</name>
</gene>
<dbReference type="Proteomes" id="UP000054630">
    <property type="component" value="Unassembled WGS sequence"/>
</dbReference>
<dbReference type="OrthoDB" id="5921513at2759"/>
<comment type="caution">
    <text evidence="1">The sequence shown here is derived from an EMBL/GenBank/DDBJ whole genome shotgun (WGS) entry which is preliminary data.</text>
</comment>
<evidence type="ECO:0000313" key="1">
    <source>
        <dbReference type="EMBL" id="KRX13408.1"/>
    </source>
</evidence>
<reference evidence="1 2" key="1">
    <citation type="submission" date="2015-01" db="EMBL/GenBank/DDBJ databases">
        <title>Evolution of Trichinella species and genotypes.</title>
        <authorList>
            <person name="Korhonen P.K."/>
            <person name="Edoardo P."/>
            <person name="Giuseppe L.R."/>
            <person name="Gasser R.B."/>
        </authorList>
    </citation>
    <scope>NUCLEOTIDE SEQUENCE [LARGE SCALE GENOMIC DNA]</scope>
    <source>
        <strain evidence="1">ISS37</strain>
    </source>
</reference>
<evidence type="ECO:0000313" key="2">
    <source>
        <dbReference type="Proteomes" id="UP000054630"/>
    </source>
</evidence>
<accession>A0A0V0RG88</accession>